<evidence type="ECO:0000256" key="1">
    <source>
        <dbReference type="SAM" id="SignalP"/>
    </source>
</evidence>
<evidence type="ECO:0000313" key="3">
    <source>
        <dbReference type="Proteomes" id="UP000238338"/>
    </source>
</evidence>
<keyword evidence="1" id="KW-0732">Signal</keyword>
<accession>A0A2S8S643</accession>
<proteinExistence type="predicted"/>
<name>A0A2S8S643_9RHOB</name>
<protein>
    <recommendedName>
        <fullName evidence="4">4Fe-4S ferredoxin-type domain-containing protein</fullName>
    </recommendedName>
</protein>
<reference evidence="2 3" key="1">
    <citation type="submission" date="2018-02" db="EMBL/GenBank/DDBJ databases">
        <title>Genomic Encyclopedia of Archaeal and Bacterial Type Strains, Phase II (KMG-II): from individual species to whole genera.</title>
        <authorList>
            <person name="Goeker M."/>
        </authorList>
    </citation>
    <scope>NUCLEOTIDE SEQUENCE [LARGE SCALE GENOMIC DNA]</scope>
    <source>
        <strain evidence="2 3">DSM 18921</strain>
    </source>
</reference>
<feature type="signal peptide" evidence="1">
    <location>
        <begin position="1"/>
        <end position="23"/>
    </location>
</feature>
<dbReference type="RefSeq" id="WP_245885070.1">
    <property type="nucleotide sequence ID" value="NZ_PVEP01000005.1"/>
</dbReference>
<gene>
    <name evidence="2" type="ORF">LX70_02531</name>
</gene>
<feature type="chain" id="PRO_5015467291" description="4Fe-4S ferredoxin-type domain-containing protein" evidence="1">
    <location>
        <begin position="24"/>
        <end position="218"/>
    </location>
</feature>
<evidence type="ECO:0000313" key="2">
    <source>
        <dbReference type="EMBL" id="PQV56266.1"/>
    </source>
</evidence>
<evidence type="ECO:0008006" key="4">
    <source>
        <dbReference type="Google" id="ProtNLM"/>
    </source>
</evidence>
<comment type="caution">
    <text evidence="2">The sequence shown here is derived from an EMBL/GenBank/DDBJ whole genome shotgun (WGS) entry which is preliminary data.</text>
</comment>
<dbReference type="AlphaFoldDB" id="A0A2S8S643"/>
<keyword evidence="3" id="KW-1185">Reference proteome</keyword>
<organism evidence="2 3">
    <name type="scientific">Albidovulum denitrificans</name>
    <dbReference type="NCBI Taxonomy" id="404881"/>
    <lineage>
        <taxon>Bacteria</taxon>
        <taxon>Pseudomonadati</taxon>
        <taxon>Pseudomonadota</taxon>
        <taxon>Alphaproteobacteria</taxon>
        <taxon>Rhodobacterales</taxon>
        <taxon>Paracoccaceae</taxon>
        <taxon>Albidovulum</taxon>
    </lineage>
</organism>
<dbReference type="EMBL" id="PVEP01000005">
    <property type="protein sequence ID" value="PQV56266.1"/>
    <property type="molecule type" value="Genomic_DNA"/>
</dbReference>
<dbReference type="Proteomes" id="UP000238338">
    <property type="component" value="Unassembled WGS sequence"/>
</dbReference>
<sequence length="218" mass="23293">MTALRAIASAAAAHRLAVFGAFHAEPGDSLPDGTGTLLLFGPDEPGFWPHLTAEPEWQDGTPDPVDRWSARVLTGLADRFGGRAFFPFGGPPYHPFYAWALRSGRAWPSPVALLVHDTAGLMVSYRGAIALTDRIDLPAPPTQSPCASCTDRPCLTACPAGALGNQGYDVPACHAYLDTMPDGDCISSGCVTRRACPVSQGYGRLPEQSAYHMRLFHK</sequence>